<dbReference type="Proteomes" id="UP000323671">
    <property type="component" value="Chromosome"/>
</dbReference>
<name>A0A5C1EBQ1_9RHOO</name>
<protein>
    <submittedName>
        <fullName evidence="1">Uncharacterized protein</fullName>
    </submittedName>
</protein>
<reference evidence="1 2" key="1">
    <citation type="submission" date="2017-07" db="EMBL/GenBank/DDBJ databases">
        <title>Complete genome sequence of Oryzomicrobium terrae TPP412.</title>
        <authorList>
            <person name="Chiu L.-W."/>
            <person name="Lo K.-J."/>
            <person name="Tsai Y.-M."/>
            <person name="Lin S.-S."/>
            <person name="Kuo C.-H."/>
            <person name="Liu C.-T."/>
        </authorList>
    </citation>
    <scope>NUCLEOTIDE SEQUENCE [LARGE SCALE GENOMIC DNA]</scope>
    <source>
        <strain evidence="1 2">TPP412</strain>
    </source>
</reference>
<proteinExistence type="predicted"/>
<dbReference type="EMBL" id="CP022579">
    <property type="protein sequence ID" value="QEL66124.1"/>
    <property type="molecule type" value="Genomic_DNA"/>
</dbReference>
<evidence type="ECO:0000313" key="1">
    <source>
        <dbReference type="EMBL" id="QEL66124.1"/>
    </source>
</evidence>
<sequence>MSTPTPHSPGVAEGLASPGRRRVLAATLAGGLALASAAWWGSRGDGSRLDDPGHVYHFLDAADRAVLVALAGALLVGVRPAFSREHGAALAQGVDIAIAGLPPRTRDDLRTLFDLLTARGGRAALLGLGGLADAATPWQHISPAQAARALAAWRDADLALLNKAYAGLHDLVLGVWYGDPEHWAGTGYAGPPRL</sequence>
<dbReference type="InterPro" id="IPR006311">
    <property type="entry name" value="TAT_signal"/>
</dbReference>
<evidence type="ECO:0000313" key="2">
    <source>
        <dbReference type="Proteomes" id="UP000323671"/>
    </source>
</evidence>
<dbReference type="AlphaFoldDB" id="A0A5C1EBQ1"/>
<keyword evidence="2" id="KW-1185">Reference proteome</keyword>
<dbReference type="RefSeq" id="WP_149426089.1">
    <property type="nucleotide sequence ID" value="NZ_CP022579.1"/>
</dbReference>
<dbReference type="KEGG" id="otr:OTERR_26480"/>
<accession>A0A5C1EBQ1</accession>
<gene>
    <name evidence="1" type="ORF">OTERR_26480</name>
</gene>
<organism evidence="1 2">
    <name type="scientific">Oryzomicrobium terrae</name>
    <dbReference type="NCBI Taxonomy" id="1735038"/>
    <lineage>
        <taxon>Bacteria</taxon>
        <taxon>Pseudomonadati</taxon>
        <taxon>Pseudomonadota</taxon>
        <taxon>Betaproteobacteria</taxon>
        <taxon>Rhodocyclales</taxon>
        <taxon>Rhodocyclaceae</taxon>
        <taxon>Oryzomicrobium</taxon>
    </lineage>
</organism>
<dbReference type="PROSITE" id="PS51318">
    <property type="entry name" value="TAT"/>
    <property type="match status" value="1"/>
</dbReference>